<protein>
    <submittedName>
        <fullName evidence="2">Uncharacterized protein</fullName>
    </submittedName>
</protein>
<proteinExistence type="predicted"/>
<feature type="compositionally biased region" description="Basic residues" evidence="1">
    <location>
        <begin position="166"/>
        <end position="177"/>
    </location>
</feature>
<dbReference type="VEuPathDB" id="FungiDB:RhiirA1_478326"/>
<evidence type="ECO:0000256" key="1">
    <source>
        <dbReference type="SAM" id="MobiDB-lite"/>
    </source>
</evidence>
<evidence type="ECO:0000313" key="3">
    <source>
        <dbReference type="Proteomes" id="UP000234323"/>
    </source>
</evidence>
<feature type="region of interest" description="Disordered" evidence="1">
    <location>
        <begin position="141"/>
        <end position="178"/>
    </location>
</feature>
<accession>A0A2I1HQ14</accession>
<sequence length="549" mass="64672">MNIFSPKEFVNTFYKDIFNLLSEKFDKIGTRRPRVFREEVLRVFGQTDKSIKVFEMIAHVTSLLVEEVILFLESSVEVAHKIYMDNTKLQGKNQEILRKKLSEGHTRSRDISNTISKQAGRIKSQERIISQKNEQIRKISQEAEKTRSELKKVKSGNNKETDQQKKSKKSRSASNRRKREDILEIPVLPEISSDDPIFKKARDIVFYDIPKYWSEEDVRTNLASVDKILRIQIRGQYKYKTVIAKIALDKEMEQLFVDGKFGICVRNHSIRWYDASSGLKGRQERDQWQTVRDLTNDEMDSIKKVGMNEFMANKLEHKSKAAFIKIIKITKNWKVIGYFRNQKQMEEVVEDSCTNGDIKKVWLIRNKKMIYKEDRKRSTKVMKDNRKEELEVTNKKSVESVSNVILKEPTTLMTPPDRIYRELGNFASRKESLLHPSKEEKMRQKLNQTPEEQEVVDMINKWRLNDKITPEQAESFLKNEEKRKELKKDNIAPEEVVKIINEHRDTEKIKYVQYDPNTTSSKVLKDKLDEIHSIHIGGFVHFCIMLNFE</sequence>
<reference evidence="2 3" key="1">
    <citation type="submission" date="2015-10" db="EMBL/GenBank/DDBJ databases">
        <title>Genome analyses suggest a sexual origin of heterokaryosis in a supposedly ancient asexual fungus.</title>
        <authorList>
            <person name="Ropars J."/>
            <person name="Sedzielewska K."/>
            <person name="Noel J."/>
            <person name="Charron P."/>
            <person name="Farinelli L."/>
            <person name="Marton T."/>
            <person name="Kruger M."/>
            <person name="Pelin A."/>
            <person name="Brachmann A."/>
            <person name="Corradi N."/>
        </authorList>
    </citation>
    <scope>NUCLEOTIDE SEQUENCE [LARGE SCALE GENOMIC DNA]</scope>
    <source>
        <strain evidence="2 3">A4</strain>
    </source>
</reference>
<keyword evidence="3" id="KW-1185">Reference proteome</keyword>
<dbReference type="VEuPathDB" id="FungiDB:FUN_001323"/>
<dbReference type="Proteomes" id="UP000234323">
    <property type="component" value="Unassembled WGS sequence"/>
</dbReference>
<comment type="caution">
    <text evidence="2">The sequence shown here is derived from an EMBL/GenBank/DDBJ whole genome shotgun (WGS) entry which is preliminary data.</text>
</comment>
<dbReference type="AlphaFoldDB" id="A0A2I1HQ14"/>
<evidence type="ECO:0000313" key="2">
    <source>
        <dbReference type="EMBL" id="PKY60974.1"/>
    </source>
</evidence>
<dbReference type="VEuPathDB" id="FungiDB:RhiirFUN_013413"/>
<name>A0A2I1HQ14_9GLOM</name>
<feature type="compositionally biased region" description="Basic and acidic residues" evidence="1">
    <location>
        <begin position="141"/>
        <end position="165"/>
    </location>
</feature>
<organism evidence="2 3">
    <name type="scientific">Rhizophagus irregularis</name>
    <dbReference type="NCBI Taxonomy" id="588596"/>
    <lineage>
        <taxon>Eukaryota</taxon>
        <taxon>Fungi</taxon>
        <taxon>Fungi incertae sedis</taxon>
        <taxon>Mucoromycota</taxon>
        <taxon>Glomeromycotina</taxon>
        <taxon>Glomeromycetes</taxon>
        <taxon>Glomerales</taxon>
        <taxon>Glomeraceae</taxon>
        <taxon>Rhizophagus</taxon>
    </lineage>
</organism>
<gene>
    <name evidence="2" type="ORF">RhiirA4_485348</name>
</gene>
<dbReference type="EMBL" id="LLXI01004808">
    <property type="protein sequence ID" value="PKY60974.1"/>
    <property type="molecule type" value="Genomic_DNA"/>
</dbReference>